<dbReference type="HOGENOM" id="CLU_1343948_0_0_1"/>
<dbReference type="OMA" id="WIPPSAM"/>
<dbReference type="OrthoDB" id="10254187at2759"/>
<dbReference type="Gene3D" id="1.10.10.1590">
    <property type="entry name" value="NADH-quinone oxidoreductase subunit E"/>
    <property type="match status" value="1"/>
</dbReference>
<dbReference type="JaponicusDB" id="SJAG_00217"/>
<keyword evidence="2" id="KW-0001">2Fe-2S</keyword>
<sequence>MCLCSLTGVCRPVPCYACCCAPSFPRAVSAVSVVSVSSPIGMKFFDRRSLEIARQLLRRYPKEWAQGATLPLLDLAQRQQGNFVPQAALREIADMTKSTIARVRATASQYEYIRLSDSGSPFRVCTSWMCEEKGAQALRKHAQREAKRLDVHINIESASCLGGCHHAPVLWFQDRLYENMSCSDVAVVLKEEKVEEEAEEKESD</sequence>
<evidence type="ECO:0000256" key="1">
    <source>
        <dbReference type="ARBA" id="ARBA00010643"/>
    </source>
</evidence>
<dbReference type="InterPro" id="IPR036249">
    <property type="entry name" value="Thioredoxin-like_sf"/>
</dbReference>
<reference evidence="7 8" key="1">
    <citation type="journal article" date="2011" name="Science">
        <title>Comparative functional genomics of the fission yeasts.</title>
        <authorList>
            <person name="Rhind N."/>
            <person name="Chen Z."/>
            <person name="Yassour M."/>
            <person name="Thompson D.A."/>
            <person name="Haas B.J."/>
            <person name="Habib N."/>
            <person name="Wapinski I."/>
            <person name="Roy S."/>
            <person name="Lin M.F."/>
            <person name="Heiman D.I."/>
            <person name="Young S.K."/>
            <person name="Furuya K."/>
            <person name="Guo Y."/>
            <person name="Pidoux A."/>
            <person name="Chen H.M."/>
            <person name="Robbertse B."/>
            <person name="Goldberg J.M."/>
            <person name="Aoki K."/>
            <person name="Bayne E.H."/>
            <person name="Berlin A.M."/>
            <person name="Desjardins C.A."/>
            <person name="Dobbs E."/>
            <person name="Dukaj L."/>
            <person name="Fan L."/>
            <person name="FitzGerald M.G."/>
            <person name="French C."/>
            <person name="Gujja S."/>
            <person name="Hansen K."/>
            <person name="Keifenheim D."/>
            <person name="Levin J.Z."/>
            <person name="Mosher R.A."/>
            <person name="Mueller C.A."/>
            <person name="Pfiffner J."/>
            <person name="Priest M."/>
            <person name="Russ C."/>
            <person name="Smialowska A."/>
            <person name="Swoboda P."/>
            <person name="Sykes S.M."/>
            <person name="Vaughn M."/>
            <person name="Vengrova S."/>
            <person name="Yoder R."/>
            <person name="Zeng Q."/>
            <person name="Allshire R."/>
            <person name="Baulcombe D."/>
            <person name="Birren B.W."/>
            <person name="Brown W."/>
            <person name="Ekwall K."/>
            <person name="Kellis M."/>
            <person name="Leatherwood J."/>
            <person name="Levin H."/>
            <person name="Margalit H."/>
            <person name="Martienssen R."/>
            <person name="Nieduszynski C.A."/>
            <person name="Spatafora J.W."/>
            <person name="Friedman N."/>
            <person name="Dalgaard J.Z."/>
            <person name="Baumann P."/>
            <person name="Niki H."/>
            <person name="Regev A."/>
            <person name="Nusbaum C."/>
        </authorList>
    </citation>
    <scope>NUCLEOTIDE SEQUENCE [LARGE SCALE GENOMIC DNA]</scope>
    <source>
        <strain evidence="8">yFS275 / FY16936</strain>
    </source>
</reference>
<dbReference type="SUPFAM" id="SSF52833">
    <property type="entry name" value="Thioredoxin-like"/>
    <property type="match status" value="1"/>
</dbReference>
<accession>B6JV17</accession>
<dbReference type="GeneID" id="7047804"/>
<dbReference type="InterPro" id="IPR002023">
    <property type="entry name" value="NuoE-like"/>
</dbReference>
<dbReference type="Gene3D" id="3.40.30.10">
    <property type="entry name" value="Glutaredoxin"/>
    <property type="match status" value="1"/>
</dbReference>
<evidence type="ECO:0000256" key="3">
    <source>
        <dbReference type="ARBA" id="ARBA00022723"/>
    </source>
</evidence>
<dbReference type="AlphaFoldDB" id="B6JV17"/>
<dbReference type="GO" id="GO:0051536">
    <property type="term" value="F:iron-sulfur cluster binding"/>
    <property type="evidence" value="ECO:0007669"/>
    <property type="project" value="UniProtKB-KW"/>
</dbReference>
<keyword evidence="3" id="KW-0479">Metal-binding</keyword>
<comment type="cofactor">
    <cofactor evidence="6">
        <name>[2Fe-2S] cluster</name>
        <dbReference type="ChEBI" id="CHEBI:190135"/>
    </cofactor>
</comment>
<dbReference type="Pfam" id="PF01257">
    <property type="entry name" value="2Fe-2S_thioredx"/>
    <property type="match status" value="1"/>
</dbReference>
<dbReference type="InterPro" id="IPR041921">
    <property type="entry name" value="NuoE_N"/>
</dbReference>
<evidence type="ECO:0000256" key="6">
    <source>
        <dbReference type="ARBA" id="ARBA00034078"/>
    </source>
</evidence>
<dbReference type="PANTHER" id="PTHR10371:SF3">
    <property type="entry name" value="NADH DEHYDROGENASE [UBIQUINONE] FLAVOPROTEIN 2, MITOCHONDRIAL"/>
    <property type="match status" value="1"/>
</dbReference>
<comment type="similarity">
    <text evidence="1">Belongs to the complex I 24 kDa subunit family.</text>
</comment>
<proteinExistence type="inferred from homology"/>
<dbReference type="CDD" id="cd02980">
    <property type="entry name" value="TRX_Fd_family"/>
    <property type="match status" value="1"/>
</dbReference>
<keyword evidence="8" id="KW-1185">Reference proteome</keyword>
<keyword evidence="5" id="KW-0411">Iron-sulfur</keyword>
<gene>
    <name evidence="7" type="ORF">SJAG_00217</name>
</gene>
<evidence type="ECO:0000256" key="4">
    <source>
        <dbReference type="ARBA" id="ARBA00023004"/>
    </source>
</evidence>
<dbReference type="PANTHER" id="PTHR10371">
    <property type="entry name" value="NADH DEHYDROGENASE UBIQUINONE FLAVOPROTEIN 2, MITOCHONDRIAL"/>
    <property type="match status" value="1"/>
</dbReference>
<organism evidence="7 8">
    <name type="scientific">Schizosaccharomyces japonicus (strain yFS275 / FY16936)</name>
    <name type="common">Fission yeast</name>
    <dbReference type="NCBI Taxonomy" id="402676"/>
    <lineage>
        <taxon>Eukaryota</taxon>
        <taxon>Fungi</taxon>
        <taxon>Dikarya</taxon>
        <taxon>Ascomycota</taxon>
        <taxon>Taphrinomycotina</taxon>
        <taxon>Schizosaccharomycetes</taxon>
        <taxon>Schizosaccharomycetales</taxon>
        <taxon>Schizosaccharomycetaceae</taxon>
        <taxon>Schizosaccharomyces</taxon>
    </lineage>
</organism>
<dbReference type="PIRSF" id="PIRSF000216">
    <property type="entry name" value="NADH_DH_24kDa"/>
    <property type="match status" value="1"/>
</dbReference>
<evidence type="ECO:0000256" key="2">
    <source>
        <dbReference type="ARBA" id="ARBA00022714"/>
    </source>
</evidence>
<dbReference type="STRING" id="402676.B6JV17"/>
<protein>
    <submittedName>
        <fullName evidence="7">Eukaryotic protein</fullName>
    </submittedName>
</protein>
<dbReference type="VEuPathDB" id="FungiDB:SJAG_00217"/>
<keyword evidence="4" id="KW-0408">Iron</keyword>
<dbReference type="GO" id="GO:0046872">
    <property type="term" value="F:metal ion binding"/>
    <property type="evidence" value="ECO:0007669"/>
    <property type="project" value="UniProtKB-KW"/>
</dbReference>
<dbReference type="RefSeq" id="XP_002171511.2">
    <property type="nucleotide sequence ID" value="XM_002171475.2"/>
</dbReference>
<evidence type="ECO:0000256" key="5">
    <source>
        <dbReference type="ARBA" id="ARBA00023014"/>
    </source>
</evidence>
<dbReference type="Proteomes" id="UP000001744">
    <property type="component" value="Unassembled WGS sequence"/>
</dbReference>
<dbReference type="eggNOG" id="KOG3196">
    <property type="taxonomic scope" value="Eukaryota"/>
</dbReference>
<name>B6JV17_SCHJY</name>
<dbReference type="EMBL" id="KE651166">
    <property type="protein sequence ID" value="EEB05218.2"/>
    <property type="molecule type" value="Genomic_DNA"/>
</dbReference>
<evidence type="ECO:0000313" key="8">
    <source>
        <dbReference type="Proteomes" id="UP000001744"/>
    </source>
</evidence>
<evidence type="ECO:0000313" key="7">
    <source>
        <dbReference type="EMBL" id="EEB05218.2"/>
    </source>
</evidence>